<reference evidence="2 3" key="1">
    <citation type="journal article" date="2021" name="J. Hered.">
        <title>A chromosome-level genome assembly of the parasitoid wasp, Cotesia glomerata (Hymenoptera: Braconidae).</title>
        <authorList>
            <person name="Pinto B.J."/>
            <person name="Weis J.J."/>
            <person name="Gamble T."/>
            <person name="Ode P.J."/>
            <person name="Paul R."/>
            <person name="Zaspel J.M."/>
        </authorList>
    </citation>
    <scope>NUCLEOTIDE SEQUENCE [LARGE SCALE GENOMIC DNA]</scope>
    <source>
        <strain evidence="2">CgM1</strain>
    </source>
</reference>
<keyword evidence="3" id="KW-1185">Reference proteome</keyword>
<proteinExistence type="predicted"/>
<accession>A0AAV7I7Y2</accession>
<evidence type="ECO:0000313" key="2">
    <source>
        <dbReference type="EMBL" id="KAH0548885.1"/>
    </source>
</evidence>
<sequence>MRGYVVRLCDTEPFPQCLNTGECWLLLMLYPDNPYCVVERSKVSNFDLNNAHLHGNINITSEVKLLKGKPARLTEDATENRNKREKKAHRKRSAGNHYRWRCKGVNSRDRNDNNDTGKKYPTGITLRSTRDQHHEINLMYGVKCSKRPAIALVIYVTSFVLWFESSRPRVSLESAEEQRPSKKLLLKASPGFTL</sequence>
<protein>
    <submittedName>
        <fullName evidence="2">Uncharacterized protein</fullName>
    </submittedName>
</protein>
<dbReference type="AlphaFoldDB" id="A0AAV7I7Y2"/>
<dbReference type="EMBL" id="JAHXZJ010001864">
    <property type="protein sequence ID" value="KAH0548885.1"/>
    <property type="molecule type" value="Genomic_DNA"/>
</dbReference>
<dbReference type="Proteomes" id="UP000826195">
    <property type="component" value="Unassembled WGS sequence"/>
</dbReference>
<evidence type="ECO:0000256" key="1">
    <source>
        <dbReference type="SAM" id="MobiDB-lite"/>
    </source>
</evidence>
<gene>
    <name evidence="2" type="ORF">KQX54_003902</name>
</gene>
<name>A0AAV7I7Y2_COTGL</name>
<feature type="compositionally biased region" description="Basic and acidic residues" evidence="1">
    <location>
        <begin position="72"/>
        <end position="82"/>
    </location>
</feature>
<feature type="region of interest" description="Disordered" evidence="1">
    <location>
        <begin position="72"/>
        <end position="124"/>
    </location>
</feature>
<organism evidence="2 3">
    <name type="scientific">Cotesia glomerata</name>
    <name type="common">Lepidopteran parasitic wasp</name>
    <name type="synonym">Apanteles glomeratus</name>
    <dbReference type="NCBI Taxonomy" id="32391"/>
    <lineage>
        <taxon>Eukaryota</taxon>
        <taxon>Metazoa</taxon>
        <taxon>Ecdysozoa</taxon>
        <taxon>Arthropoda</taxon>
        <taxon>Hexapoda</taxon>
        <taxon>Insecta</taxon>
        <taxon>Pterygota</taxon>
        <taxon>Neoptera</taxon>
        <taxon>Endopterygota</taxon>
        <taxon>Hymenoptera</taxon>
        <taxon>Apocrita</taxon>
        <taxon>Ichneumonoidea</taxon>
        <taxon>Braconidae</taxon>
        <taxon>Microgastrinae</taxon>
        <taxon>Cotesia</taxon>
    </lineage>
</organism>
<evidence type="ECO:0000313" key="3">
    <source>
        <dbReference type="Proteomes" id="UP000826195"/>
    </source>
</evidence>
<comment type="caution">
    <text evidence="2">The sequence shown here is derived from an EMBL/GenBank/DDBJ whole genome shotgun (WGS) entry which is preliminary data.</text>
</comment>
<feature type="compositionally biased region" description="Basic residues" evidence="1">
    <location>
        <begin position="83"/>
        <end position="102"/>
    </location>
</feature>
<feature type="compositionally biased region" description="Basic and acidic residues" evidence="1">
    <location>
        <begin position="106"/>
        <end position="118"/>
    </location>
</feature>